<sequence>MRSQTDTGFAMPGRVALLAVACCLAACSAPALREKPKQTEKAVQPLRVDIQQDATGFTIMEDVRVSPAVRAEYESAVRLLEQDQYEQGIAALLKVIESAPNVTAAHIDLGIGYARAGELTKAEESLKKAVQLNPRHPIAYNELGMVYRRDGKFDQARASYEKALELFPLFHFAQRNLAILCDVYLADLSCARQHYEAYRQAVPGDAETTKWLADLDARASR</sequence>
<dbReference type="EMBL" id="JACHHZ010000001">
    <property type="protein sequence ID" value="MBB6092381.1"/>
    <property type="molecule type" value="Genomic_DNA"/>
</dbReference>
<comment type="caution">
    <text evidence="3">The sequence shown here is derived from an EMBL/GenBank/DDBJ whole genome shotgun (WGS) entry which is preliminary data.</text>
</comment>
<dbReference type="Proteomes" id="UP000588068">
    <property type="component" value="Unassembled WGS sequence"/>
</dbReference>
<dbReference type="InterPro" id="IPR011990">
    <property type="entry name" value="TPR-like_helical_dom_sf"/>
</dbReference>
<dbReference type="PROSITE" id="PS50293">
    <property type="entry name" value="TPR_REGION"/>
    <property type="match status" value="2"/>
</dbReference>
<keyword evidence="2" id="KW-0732">Signal</keyword>
<feature type="repeat" description="TPR" evidence="1">
    <location>
        <begin position="103"/>
        <end position="136"/>
    </location>
</feature>
<feature type="signal peptide" evidence="2">
    <location>
        <begin position="1"/>
        <end position="31"/>
    </location>
</feature>
<evidence type="ECO:0000313" key="3">
    <source>
        <dbReference type="EMBL" id="MBB6092381.1"/>
    </source>
</evidence>
<dbReference type="AlphaFoldDB" id="A0A841HGX0"/>
<dbReference type="PROSITE" id="PS50005">
    <property type="entry name" value="TPR"/>
    <property type="match status" value="2"/>
</dbReference>
<protein>
    <submittedName>
        <fullName evidence="3">Tfp pilus assembly protein PilF</fullName>
    </submittedName>
</protein>
<accession>A0A841HGX0</accession>
<dbReference type="RefSeq" id="WP_184330101.1">
    <property type="nucleotide sequence ID" value="NZ_JACHHZ010000001.1"/>
</dbReference>
<dbReference type="InterPro" id="IPR019734">
    <property type="entry name" value="TPR_rpt"/>
</dbReference>
<proteinExistence type="predicted"/>
<dbReference type="Gene3D" id="1.25.40.10">
    <property type="entry name" value="Tetratricopeptide repeat domain"/>
    <property type="match status" value="1"/>
</dbReference>
<organism evidence="3 4">
    <name type="scientific">Povalibacter uvarum</name>
    <dbReference type="NCBI Taxonomy" id="732238"/>
    <lineage>
        <taxon>Bacteria</taxon>
        <taxon>Pseudomonadati</taxon>
        <taxon>Pseudomonadota</taxon>
        <taxon>Gammaproteobacteria</taxon>
        <taxon>Steroidobacterales</taxon>
        <taxon>Steroidobacteraceae</taxon>
        <taxon>Povalibacter</taxon>
    </lineage>
</organism>
<dbReference type="PANTHER" id="PTHR44809:SF1">
    <property type="entry name" value="PROTEIN O-MANNOSYL-TRANSFERASE TMTC1"/>
    <property type="match status" value="1"/>
</dbReference>
<keyword evidence="1" id="KW-0802">TPR repeat</keyword>
<evidence type="ECO:0000313" key="4">
    <source>
        <dbReference type="Proteomes" id="UP000588068"/>
    </source>
</evidence>
<name>A0A841HGX0_9GAMM</name>
<gene>
    <name evidence="3" type="ORF">HNQ60_001227</name>
</gene>
<feature type="chain" id="PRO_5032612106" evidence="2">
    <location>
        <begin position="32"/>
        <end position="221"/>
    </location>
</feature>
<dbReference type="InterPro" id="IPR052943">
    <property type="entry name" value="TMTC_O-mannosyl-trnsfr"/>
</dbReference>
<dbReference type="PANTHER" id="PTHR44809">
    <property type="match status" value="1"/>
</dbReference>
<reference evidence="3 4" key="1">
    <citation type="submission" date="2020-08" db="EMBL/GenBank/DDBJ databases">
        <title>Genomic Encyclopedia of Type Strains, Phase IV (KMG-IV): sequencing the most valuable type-strain genomes for metagenomic binning, comparative biology and taxonomic classification.</title>
        <authorList>
            <person name="Goeker M."/>
        </authorList>
    </citation>
    <scope>NUCLEOTIDE SEQUENCE [LARGE SCALE GENOMIC DNA]</scope>
    <source>
        <strain evidence="3 4">DSM 26723</strain>
    </source>
</reference>
<evidence type="ECO:0000256" key="2">
    <source>
        <dbReference type="SAM" id="SignalP"/>
    </source>
</evidence>
<dbReference type="Pfam" id="PF13424">
    <property type="entry name" value="TPR_12"/>
    <property type="match status" value="1"/>
</dbReference>
<keyword evidence="4" id="KW-1185">Reference proteome</keyword>
<dbReference type="SMART" id="SM00028">
    <property type="entry name" value="TPR"/>
    <property type="match status" value="3"/>
</dbReference>
<evidence type="ECO:0000256" key="1">
    <source>
        <dbReference type="PROSITE-ProRule" id="PRU00339"/>
    </source>
</evidence>
<feature type="repeat" description="TPR" evidence="1">
    <location>
        <begin position="137"/>
        <end position="170"/>
    </location>
</feature>
<dbReference type="SUPFAM" id="SSF48452">
    <property type="entry name" value="TPR-like"/>
    <property type="match status" value="1"/>
</dbReference>